<dbReference type="EMBL" id="JAFBER010000010">
    <property type="protein sequence ID" value="MBM7645605.1"/>
    <property type="molecule type" value="Genomic_DNA"/>
</dbReference>
<evidence type="ECO:0008006" key="3">
    <source>
        <dbReference type="Google" id="ProtNLM"/>
    </source>
</evidence>
<name>A0ABS2PZX9_9BACL</name>
<evidence type="ECO:0000313" key="1">
    <source>
        <dbReference type="EMBL" id="MBM7645605.1"/>
    </source>
</evidence>
<comment type="caution">
    <text evidence="1">The sequence shown here is derived from an EMBL/GenBank/DDBJ whole genome shotgun (WGS) entry which is preliminary data.</text>
</comment>
<sequence length="51" mass="6058">MTKILNLYVKSSKLKAKRNEKVKDLFLRFSRYVNRSCFTEAPFLEMSKGLK</sequence>
<gene>
    <name evidence="1" type="ORF">JOD45_001823</name>
</gene>
<evidence type="ECO:0000313" key="2">
    <source>
        <dbReference type="Proteomes" id="UP000808914"/>
    </source>
</evidence>
<reference evidence="1 2" key="1">
    <citation type="submission" date="2021-01" db="EMBL/GenBank/DDBJ databases">
        <title>Genomic Encyclopedia of Type Strains, Phase IV (KMG-IV): sequencing the most valuable type-strain genomes for metagenomic binning, comparative biology and taxonomic classification.</title>
        <authorList>
            <person name="Goeker M."/>
        </authorList>
    </citation>
    <scope>NUCLEOTIDE SEQUENCE [LARGE SCALE GENOMIC DNA]</scope>
    <source>
        <strain evidence="1 2">DSM 28236</strain>
    </source>
</reference>
<accession>A0ABS2PZX9</accession>
<dbReference type="Proteomes" id="UP000808914">
    <property type="component" value="Unassembled WGS sequence"/>
</dbReference>
<proteinExistence type="predicted"/>
<keyword evidence="2" id="KW-1185">Reference proteome</keyword>
<organism evidence="1 2">
    <name type="scientific">Scopulibacillus daqui</name>
    <dbReference type="NCBI Taxonomy" id="1469162"/>
    <lineage>
        <taxon>Bacteria</taxon>
        <taxon>Bacillati</taxon>
        <taxon>Bacillota</taxon>
        <taxon>Bacilli</taxon>
        <taxon>Bacillales</taxon>
        <taxon>Sporolactobacillaceae</taxon>
        <taxon>Scopulibacillus</taxon>
    </lineage>
</organism>
<protein>
    <recommendedName>
        <fullName evidence="3">Transposase</fullName>
    </recommendedName>
</protein>